<accession>A0ABU3QC53</accession>
<sequence length="227" mass="22904">MVEDVEILIHAFTRVPPDRIAAFAGVPSGIAANLADRPAALGHHVRRLCGSGVAAGSALTARAGPGDNLAVFAALAQAQAGDILLLATDGNRDCAVIGDRVAAMAAGIGLAALVTDGLVRDLAGLREIGLPVHASGLSPLGPRQSGPASIGCSVDFGGVRIRSGDLVVADDDGVAIIAAGDMETALQRLPDALRIDEEGVRAARGGARYPARLASKLDQARHIPPGD</sequence>
<gene>
    <name evidence="5" type="ORF">RQX22_18600</name>
</gene>
<name>A0ABU3QC53_9SPHN</name>
<dbReference type="PANTHER" id="PTHR33254">
    <property type="entry name" value="4-HYDROXY-4-METHYL-2-OXOGLUTARATE ALDOLASE 3-RELATED"/>
    <property type="match status" value="1"/>
</dbReference>
<dbReference type="CDD" id="cd16841">
    <property type="entry name" value="RraA_family"/>
    <property type="match status" value="1"/>
</dbReference>
<dbReference type="SUPFAM" id="SSF89562">
    <property type="entry name" value="RraA-like"/>
    <property type="match status" value="1"/>
</dbReference>
<dbReference type="PANTHER" id="PTHR33254:SF4">
    <property type="entry name" value="4-HYDROXY-4-METHYL-2-OXOGLUTARATE ALDOLASE 3-RELATED"/>
    <property type="match status" value="1"/>
</dbReference>
<dbReference type="EMBL" id="JAVUPU010000015">
    <property type="protein sequence ID" value="MDT9600969.1"/>
    <property type="molecule type" value="Genomic_DNA"/>
</dbReference>
<evidence type="ECO:0000256" key="3">
    <source>
        <dbReference type="ARBA" id="ARBA00029596"/>
    </source>
</evidence>
<dbReference type="Pfam" id="PF03737">
    <property type="entry name" value="RraA-like"/>
    <property type="match status" value="1"/>
</dbReference>
<evidence type="ECO:0000313" key="6">
    <source>
        <dbReference type="Proteomes" id="UP001259572"/>
    </source>
</evidence>
<organism evidence="5 6">
    <name type="scientific">Sphingosinicella rhizophila</name>
    <dbReference type="NCBI Taxonomy" id="3050082"/>
    <lineage>
        <taxon>Bacteria</taxon>
        <taxon>Pseudomonadati</taxon>
        <taxon>Pseudomonadota</taxon>
        <taxon>Alphaproteobacteria</taxon>
        <taxon>Sphingomonadales</taxon>
        <taxon>Sphingosinicellaceae</taxon>
        <taxon>Sphingosinicella</taxon>
    </lineage>
</organism>
<dbReference type="Proteomes" id="UP001259572">
    <property type="component" value="Unassembled WGS sequence"/>
</dbReference>
<evidence type="ECO:0000256" key="2">
    <source>
        <dbReference type="ARBA" id="ARBA00016549"/>
    </source>
</evidence>
<reference evidence="5 6" key="1">
    <citation type="submission" date="2023-05" db="EMBL/GenBank/DDBJ databases">
        <authorList>
            <person name="Guo Y."/>
        </authorList>
    </citation>
    <scope>NUCLEOTIDE SEQUENCE [LARGE SCALE GENOMIC DNA]</scope>
    <source>
        <strain evidence="5 6">GR2756</strain>
    </source>
</reference>
<dbReference type="RefSeq" id="WP_315728597.1">
    <property type="nucleotide sequence ID" value="NZ_JAVUPU010000015.1"/>
</dbReference>
<dbReference type="InterPro" id="IPR005493">
    <property type="entry name" value="RraA/RraA-like"/>
</dbReference>
<comment type="caution">
    <text evidence="5">The sequence shown here is derived from an EMBL/GenBank/DDBJ whole genome shotgun (WGS) entry which is preliminary data.</text>
</comment>
<evidence type="ECO:0000313" key="5">
    <source>
        <dbReference type="EMBL" id="MDT9600969.1"/>
    </source>
</evidence>
<comment type="cofactor">
    <cofactor evidence="1">
        <name>a divalent metal cation</name>
        <dbReference type="ChEBI" id="CHEBI:60240"/>
    </cofactor>
</comment>
<evidence type="ECO:0000256" key="4">
    <source>
        <dbReference type="ARBA" id="ARBA00030169"/>
    </source>
</evidence>
<dbReference type="InterPro" id="IPR036704">
    <property type="entry name" value="RraA/RraA-like_sf"/>
</dbReference>
<proteinExistence type="predicted"/>
<evidence type="ECO:0000256" key="1">
    <source>
        <dbReference type="ARBA" id="ARBA00001968"/>
    </source>
</evidence>
<protein>
    <recommendedName>
        <fullName evidence="2">Putative 4-hydroxy-4-methyl-2-oxoglutarate aldolase</fullName>
    </recommendedName>
    <alternativeName>
        <fullName evidence="3">Regulator of ribonuclease activity homolog</fullName>
    </alternativeName>
    <alternativeName>
        <fullName evidence="4">RraA-like protein</fullName>
    </alternativeName>
</protein>
<dbReference type="Gene3D" id="3.50.30.40">
    <property type="entry name" value="Ribonuclease E inhibitor RraA/RraA-like"/>
    <property type="match status" value="1"/>
</dbReference>
<keyword evidence="6" id="KW-1185">Reference proteome</keyword>